<gene>
    <name evidence="1" type="ORF">CO137_00235</name>
</gene>
<sequence length="119" mass="14077">MNKFFMEKEGFKLKTDKEQETSVHPDFKMHFLRFFQNRIWDRENMGCEPKIKATFVFNDPSLLDGCPFVCKVSEDVRGGYNFFGVAYGREEDVEALRNWGQKFPEAKLFTLKGEFIEKI</sequence>
<dbReference type="Proteomes" id="UP000230843">
    <property type="component" value="Unassembled WGS sequence"/>
</dbReference>
<organism evidence="1 2">
    <name type="scientific">Candidatus Magasanikbacteria bacterium CG_4_9_14_3_um_filter_32_9</name>
    <dbReference type="NCBI Taxonomy" id="1974644"/>
    <lineage>
        <taxon>Bacteria</taxon>
        <taxon>Candidatus Magasanikiibacteriota</taxon>
    </lineage>
</organism>
<dbReference type="AlphaFoldDB" id="A0A2M7Z7V9"/>
<evidence type="ECO:0000313" key="2">
    <source>
        <dbReference type="Proteomes" id="UP000230843"/>
    </source>
</evidence>
<accession>A0A2M7Z7V9</accession>
<comment type="caution">
    <text evidence="1">The sequence shown here is derived from an EMBL/GenBank/DDBJ whole genome shotgun (WGS) entry which is preliminary data.</text>
</comment>
<dbReference type="EMBL" id="PFVJ01000006">
    <property type="protein sequence ID" value="PJA90472.1"/>
    <property type="molecule type" value="Genomic_DNA"/>
</dbReference>
<evidence type="ECO:0000313" key="1">
    <source>
        <dbReference type="EMBL" id="PJA90472.1"/>
    </source>
</evidence>
<name>A0A2M7Z7V9_9BACT</name>
<reference evidence="2" key="1">
    <citation type="submission" date="2017-09" db="EMBL/GenBank/DDBJ databases">
        <title>Depth-based differentiation of microbial function through sediment-hosted aquifers and enrichment of novel symbionts in the deep terrestrial subsurface.</title>
        <authorList>
            <person name="Probst A.J."/>
            <person name="Ladd B."/>
            <person name="Jarett J.K."/>
            <person name="Geller-Mcgrath D.E."/>
            <person name="Sieber C.M.K."/>
            <person name="Emerson J.B."/>
            <person name="Anantharaman K."/>
            <person name="Thomas B.C."/>
            <person name="Malmstrom R."/>
            <person name="Stieglmeier M."/>
            <person name="Klingl A."/>
            <person name="Woyke T."/>
            <person name="Ryan C.M."/>
            <person name="Banfield J.F."/>
        </authorList>
    </citation>
    <scope>NUCLEOTIDE SEQUENCE [LARGE SCALE GENOMIC DNA]</scope>
</reference>
<protein>
    <submittedName>
        <fullName evidence="1">Uncharacterized protein</fullName>
    </submittedName>
</protein>
<proteinExistence type="predicted"/>